<accession>A0A6C0EW59</accession>
<evidence type="ECO:0000256" key="1">
    <source>
        <dbReference type="SAM" id="Coils"/>
    </source>
</evidence>
<organism evidence="3">
    <name type="scientific">viral metagenome</name>
    <dbReference type="NCBI Taxonomy" id="1070528"/>
    <lineage>
        <taxon>unclassified sequences</taxon>
        <taxon>metagenomes</taxon>
        <taxon>organismal metagenomes</taxon>
    </lineage>
</organism>
<keyword evidence="1" id="KW-0175">Coiled coil</keyword>
<dbReference type="EMBL" id="MN738964">
    <property type="protein sequence ID" value="QHT33347.1"/>
    <property type="molecule type" value="Genomic_DNA"/>
</dbReference>
<evidence type="ECO:0000256" key="2">
    <source>
        <dbReference type="SAM" id="MobiDB-lite"/>
    </source>
</evidence>
<feature type="region of interest" description="Disordered" evidence="2">
    <location>
        <begin position="1"/>
        <end position="37"/>
    </location>
</feature>
<name>A0A6C0EW59_9ZZZZ</name>
<feature type="coiled-coil region" evidence="1">
    <location>
        <begin position="285"/>
        <end position="319"/>
    </location>
</feature>
<dbReference type="AlphaFoldDB" id="A0A6C0EW59"/>
<sequence length="325" mass="38173">MTRKLTQTRRRLKNRSKYSRSKRSHSRNNKYKKTRSRKYIKKRRNMTRRRVLRGGEFVFRGVQPRMVKMFFRSFADDKNESINSKGVPKYYAIYDNALVILDSLYQRLGKTAFIKMMGSSYFKKKYNSTFYNHKCLAKLRLMKWLLYIYAKVSNGSTIFRPEIILHFTPGRFRPYGRFKSSSDRFKSSRVLERSVIPVIMALLCSADPQCLNTTNYVTIDSNAEGLRLIAELRNNLMELISSGHLSENTRQYINEYVLPRIELNGKMLALNPTILCLIIKEILGIKEAEEEEAIEEEAAEKEEEEQINYVTAADNLEKERSTNME</sequence>
<evidence type="ECO:0000313" key="3">
    <source>
        <dbReference type="EMBL" id="QHT33347.1"/>
    </source>
</evidence>
<protein>
    <submittedName>
        <fullName evidence="3">Uncharacterized protein</fullName>
    </submittedName>
</protein>
<proteinExistence type="predicted"/>
<reference evidence="3" key="1">
    <citation type="journal article" date="2020" name="Nature">
        <title>Giant virus diversity and host interactions through global metagenomics.</title>
        <authorList>
            <person name="Schulz F."/>
            <person name="Roux S."/>
            <person name="Paez-Espino D."/>
            <person name="Jungbluth S."/>
            <person name="Walsh D.A."/>
            <person name="Denef V.J."/>
            <person name="McMahon K.D."/>
            <person name="Konstantinidis K.T."/>
            <person name="Eloe-Fadrosh E.A."/>
            <person name="Kyrpides N.C."/>
            <person name="Woyke T."/>
        </authorList>
    </citation>
    <scope>NUCLEOTIDE SEQUENCE</scope>
    <source>
        <strain evidence="3">GVMAG-M-3300009161-34</strain>
    </source>
</reference>